<comment type="similarity">
    <text evidence="1">Belongs to the peptidase S49 family.</text>
</comment>
<reference evidence="7" key="1">
    <citation type="submission" date="2023-09" db="EMBL/GenBank/DDBJ databases">
        <title>First report of Pseudomonas coleopterorum DJ13 causing leaf spot on Rhododendron pulchrum Sweet in China.</title>
        <authorList>
            <person name="Zhang Y."/>
        </authorList>
    </citation>
    <scope>NUCLEOTIDE SEQUENCE</scope>
    <source>
        <strain evidence="7">DJ13</strain>
    </source>
</reference>
<dbReference type="PANTHER" id="PTHR33209">
    <property type="entry name" value="PROTEASE 4"/>
    <property type="match status" value="1"/>
</dbReference>
<gene>
    <name evidence="7" type="ORF">RI108_18870</name>
</gene>
<dbReference type="InterPro" id="IPR029045">
    <property type="entry name" value="ClpP/crotonase-like_dom_sf"/>
</dbReference>
<sequence>MSSAFDIAAGQPWLMLPSALDSLLAVSQRMGDPAALEARLGHRLDNTRTVAIRNGVAIVPIIGPIFRYANLFTEISGATSTQVLATDIRQALDNPAVKAIVLNIDSPGGVASGINELADLIYAGRAKKRIVAYVGGSGASAAYWIASAAHEIVIDDTAMLGSIGVVLEVSVAQDAKGAPRRYEIVSRKAPNKRPDLGTEEGRSKVQVLVNSLADVFVAKVSRNLGVKHDRVVSMGNAGGILVGAAAVKAGLAKRLGSLESVVAELATGRTAPEGFSTKSPQPVKSLSGPGAPRSEANPIDEQARVDGIMELSSPGLESVVRSAIADGSTVEGAACQMLNAIKVAIETREASSSPGAGAPTSPTPRPANYSTASIWKARRNPR</sequence>
<dbReference type="Gene3D" id="3.90.226.10">
    <property type="entry name" value="2-enoyl-CoA Hydratase, Chain A, domain 1"/>
    <property type="match status" value="1"/>
</dbReference>
<evidence type="ECO:0000256" key="2">
    <source>
        <dbReference type="ARBA" id="ARBA00022670"/>
    </source>
</evidence>
<dbReference type="InterPro" id="IPR002142">
    <property type="entry name" value="Peptidase_S49"/>
</dbReference>
<dbReference type="RefSeq" id="WP_310791731.1">
    <property type="nucleotide sequence ID" value="NZ_CP134081.1"/>
</dbReference>
<feature type="region of interest" description="Disordered" evidence="5">
    <location>
        <begin position="347"/>
        <end position="382"/>
    </location>
</feature>
<protein>
    <submittedName>
        <fullName evidence="7">S49 family peptidase</fullName>
    </submittedName>
</protein>
<keyword evidence="2" id="KW-0645">Protease</keyword>
<dbReference type="Proteomes" id="UP001258207">
    <property type="component" value="Chromosome"/>
</dbReference>
<organism evidence="7 8">
    <name type="scientific">Pseudomonas coleopterorum</name>
    <dbReference type="NCBI Taxonomy" id="1605838"/>
    <lineage>
        <taxon>Bacteria</taxon>
        <taxon>Pseudomonadati</taxon>
        <taxon>Pseudomonadota</taxon>
        <taxon>Gammaproteobacteria</taxon>
        <taxon>Pseudomonadales</taxon>
        <taxon>Pseudomonadaceae</taxon>
        <taxon>Pseudomonas</taxon>
    </lineage>
</organism>
<evidence type="ECO:0000256" key="5">
    <source>
        <dbReference type="SAM" id="MobiDB-lite"/>
    </source>
</evidence>
<feature type="domain" description="Peptidase S49" evidence="6">
    <location>
        <begin position="125"/>
        <end position="171"/>
    </location>
</feature>
<dbReference type="GO" id="GO:0006508">
    <property type="term" value="P:proteolysis"/>
    <property type="evidence" value="ECO:0007669"/>
    <property type="project" value="UniProtKB-KW"/>
</dbReference>
<dbReference type="PANTHER" id="PTHR33209:SF1">
    <property type="entry name" value="PEPTIDASE S49 DOMAIN-CONTAINING PROTEIN"/>
    <property type="match status" value="1"/>
</dbReference>
<evidence type="ECO:0000259" key="6">
    <source>
        <dbReference type="Pfam" id="PF01343"/>
    </source>
</evidence>
<evidence type="ECO:0000256" key="4">
    <source>
        <dbReference type="ARBA" id="ARBA00022825"/>
    </source>
</evidence>
<keyword evidence="4" id="KW-0720">Serine protease</keyword>
<dbReference type="EMBL" id="CP134081">
    <property type="protein sequence ID" value="WNC09305.1"/>
    <property type="molecule type" value="Genomic_DNA"/>
</dbReference>
<evidence type="ECO:0000313" key="7">
    <source>
        <dbReference type="EMBL" id="WNC09305.1"/>
    </source>
</evidence>
<dbReference type="SUPFAM" id="SSF52096">
    <property type="entry name" value="ClpP/crotonase"/>
    <property type="match status" value="1"/>
</dbReference>
<dbReference type="Pfam" id="PF01343">
    <property type="entry name" value="Peptidase_S49"/>
    <property type="match status" value="2"/>
</dbReference>
<dbReference type="InterPro" id="IPR033855">
    <property type="entry name" value="Protein_C"/>
</dbReference>
<accession>A0AAJ6LZ57</accession>
<name>A0AAJ6LZ57_9PSED</name>
<evidence type="ECO:0000313" key="8">
    <source>
        <dbReference type="Proteomes" id="UP001258207"/>
    </source>
</evidence>
<dbReference type="GO" id="GO:0008236">
    <property type="term" value="F:serine-type peptidase activity"/>
    <property type="evidence" value="ECO:0007669"/>
    <property type="project" value="UniProtKB-KW"/>
</dbReference>
<proteinExistence type="inferred from homology"/>
<evidence type="ECO:0000256" key="1">
    <source>
        <dbReference type="ARBA" id="ARBA00008683"/>
    </source>
</evidence>
<keyword evidence="3" id="KW-0378">Hydrolase</keyword>
<dbReference type="CDD" id="cd07022">
    <property type="entry name" value="S49_Sppa_36K_type"/>
    <property type="match status" value="1"/>
</dbReference>
<feature type="compositionally biased region" description="Low complexity" evidence="5">
    <location>
        <begin position="350"/>
        <end position="360"/>
    </location>
</feature>
<feature type="domain" description="Peptidase S49" evidence="6">
    <location>
        <begin position="198"/>
        <end position="268"/>
    </location>
</feature>
<evidence type="ECO:0000256" key="3">
    <source>
        <dbReference type="ARBA" id="ARBA00022801"/>
    </source>
</evidence>
<feature type="region of interest" description="Disordered" evidence="5">
    <location>
        <begin position="271"/>
        <end position="299"/>
    </location>
</feature>
<dbReference type="AlphaFoldDB" id="A0AAJ6LZ57"/>